<organism evidence="1 2">
    <name type="scientific">Cobetia marina</name>
    <name type="common">Deleya marina</name>
    <dbReference type="NCBI Taxonomy" id="28258"/>
    <lineage>
        <taxon>Bacteria</taxon>
        <taxon>Pseudomonadati</taxon>
        <taxon>Pseudomonadota</taxon>
        <taxon>Gammaproteobacteria</taxon>
        <taxon>Oceanospirillales</taxon>
        <taxon>Halomonadaceae</taxon>
        <taxon>Cobetia</taxon>
    </lineage>
</organism>
<dbReference type="EMBL" id="JBAKAP010000194">
    <property type="protein sequence ID" value="MEL0618766.1"/>
    <property type="molecule type" value="Genomic_DNA"/>
</dbReference>
<dbReference type="RefSeq" id="WP_341543030.1">
    <property type="nucleotide sequence ID" value="NZ_JBAKAP010000194.1"/>
</dbReference>
<dbReference type="Proteomes" id="UP001378242">
    <property type="component" value="Unassembled WGS sequence"/>
</dbReference>
<name>A0ABU9GKV8_COBMA</name>
<sequence>MFGIATSLGLGVSQIAVGLNRLTGLDSGFFSRWC</sequence>
<proteinExistence type="predicted"/>
<gene>
    <name evidence="1" type="ORF">V6243_18295</name>
</gene>
<evidence type="ECO:0000313" key="2">
    <source>
        <dbReference type="Proteomes" id="UP001378242"/>
    </source>
</evidence>
<keyword evidence="2" id="KW-1185">Reference proteome</keyword>
<protein>
    <submittedName>
        <fullName evidence="1">Uncharacterized protein</fullName>
    </submittedName>
</protein>
<evidence type="ECO:0000313" key="1">
    <source>
        <dbReference type="EMBL" id="MEL0618766.1"/>
    </source>
</evidence>
<accession>A0ABU9GKV8</accession>
<reference evidence="1 2" key="1">
    <citation type="submission" date="2024-02" db="EMBL/GenBank/DDBJ databases">
        <title>Bacteria isolated from the canopy kelp, Nereocystis luetkeana.</title>
        <authorList>
            <person name="Pfister C.A."/>
            <person name="Younker I.T."/>
            <person name="Light S.H."/>
        </authorList>
    </citation>
    <scope>NUCLEOTIDE SEQUENCE [LARGE SCALE GENOMIC DNA]</scope>
    <source>
        <strain evidence="1 2">TI.5.07</strain>
    </source>
</reference>
<comment type="caution">
    <text evidence="1">The sequence shown here is derived from an EMBL/GenBank/DDBJ whole genome shotgun (WGS) entry which is preliminary data.</text>
</comment>